<protein>
    <submittedName>
        <fullName evidence="1">Uncharacterized protein</fullName>
    </submittedName>
</protein>
<dbReference type="KEGG" id="pcea:J3359_05625"/>
<evidence type="ECO:0000313" key="2">
    <source>
        <dbReference type="Proteomes" id="UP000663920"/>
    </source>
</evidence>
<dbReference type="AlphaFoldDB" id="A0A975H7R7"/>
<organism evidence="1 2">
    <name type="scientific">Polaribacter cellanae</name>
    <dbReference type="NCBI Taxonomy" id="2818493"/>
    <lineage>
        <taxon>Bacteria</taxon>
        <taxon>Pseudomonadati</taxon>
        <taxon>Bacteroidota</taxon>
        <taxon>Flavobacteriia</taxon>
        <taxon>Flavobacteriales</taxon>
        <taxon>Flavobacteriaceae</taxon>
    </lineage>
</organism>
<evidence type="ECO:0000313" key="1">
    <source>
        <dbReference type="EMBL" id="QTE23747.1"/>
    </source>
</evidence>
<proteinExistence type="predicted"/>
<sequence length="57" mass="6852">MRIYLDTSVFGGYFDKEFEEWTKPLFERINDGEFTVLLSTMLDEELEFAPKRIKELI</sequence>
<dbReference type="EMBL" id="CP071869">
    <property type="protein sequence ID" value="QTE23747.1"/>
    <property type="molecule type" value="Genomic_DNA"/>
</dbReference>
<dbReference type="RefSeq" id="WP_208079746.1">
    <property type="nucleotide sequence ID" value="NZ_CP071869.1"/>
</dbReference>
<reference evidence="1 2" key="1">
    <citation type="submission" date="2021-03" db="EMBL/GenBank/DDBJ databases">
        <title>Complete genome of Polaribacter_sp.SM13.</title>
        <authorList>
            <person name="Jeong S.W."/>
            <person name="Bae J.W."/>
        </authorList>
    </citation>
    <scope>NUCLEOTIDE SEQUENCE [LARGE SCALE GENOMIC DNA]</scope>
    <source>
        <strain evidence="1 2">SM13</strain>
    </source>
</reference>
<keyword evidence="2" id="KW-1185">Reference proteome</keyword>
<gene>
    <name evidence="1" type="ORF">J3359_05625</name>
</gene>
<name>A0A975H7R7_9FLAO</name>
<accession>A0A975H7R7</accession>
<dbReference type="Proteomes" id="UP000663920">
    <property type="component" value="Chromosome"/>
</dbReference>